<sequence length="180" mass="20205">MSNAKKQRKLLIVLTLVVLGMFAFGFALVPIYNTLCRTLGINGKTNPQAIAYDVTKAKITKDRVVLVEFVATNNSGIPWDFYPKISKIKVHPGEIAKLSFYAENKTDHRMTVQAIPSVTPGIAAKYLKKTECFCFTQQTLNGHEAMDMPLLFHLDADLPEQINTVTLSYTLFDVSERMMN</sequence>
<reference evidence="10 11" key="1">
    <citation type="submission" date="2015-11" db="EMBL/GenBank/DDBJ databases">
        <title>Genomic analysis of 38 Legionella species identifies large and diverse effector repertoires.</title>
        <authorList>
            <person name="Burstein D."/>
            <person name="Amaro F."/>
            <person name="Zusman T."/>
            <person name="Lifshitz Z."/>
            <person name="Cohen O."/>
            <person name="Gilbert J.A."/>
            <person name="Pupko T."/>
            <person name="Shuman H.A."/>
            <person name="Segal G."/>
        </authorList>
    </citation>
    <scope>NUCLEOTIDE SEQUENCE [LARGE SCALE GENOMIC DNA]</scope>
    <source>
        <strain evidence="10 11">ATCC 49508</strain>
    </source>
</reference>
<dbReference type="Gene3D" id="2.60.370.10">
    <property type="entry name" value="Ctag/Cox11"/>
    <property type="match status" value="1"/>
</dbReference>
<dbReference type="InterPro" id="IPR023471">
    <property type="entry name" value="CtaG/Cox11_dom_sf"/>
</dbReference>
<evidence type="ECO:0000256" key="5">
    <source>
        <dbReference type="ARBA" id="ARBA00022692"/>
    </source>
</evidence>
<evidence type="ECO:0000256" key="3">
    <source>
        <dbReference type="ARBA" id="ARBA00009620"/>
    </source>
</evidence>
<evidence type="ECO:0000256" key="6">
    <source>
        <dbReference type="ARBA" id="ARBA00022968"/>
    </source>
</evidence>
<dbReference type="PANTHER" id="PTHR21320">
    <property type="entry name" value="CYTOCHROME C OXIDASE ASSEMBLY PROTEIN COX11-RELATED"/>
    <property type="match status" value="1"/>
</dbReference>
<name>A0A0W1AEM0_9GAMM</name>
<dbReference type="InterPro" id="IPR007533">
    <property type="entry name" value="Cyt_c_oxidase_assmbl_CtaG"/>
</dbReference>
<dbReference type="PANTHER" id="PTHR21320:SF3">
    <property type="entry name" value="CYTOCHROME C OXIDASE ASSEMBLY PROTEIN COX11, MITOCHONDRIAL-RELATED"/>
    <property type="match status" value="1"/>
</dbReference>
<dbReference type="Pfam" id="PF04442">
    <property type="entry name" value="CtaG_Cox11"/>
    <property type="match status" value="1"/>
</dbReference>
<evidence type="ECO:0000313" key="10">
    <source>
        <dbReference type="EMBL" id="KTD79770.1"/>
    </source>
</evidence>
<dbReference type="RefSeq" id="WP_058493092.1">
    <property type="nucleotide sequence ID" value="NZ_CBCRUR010000001.1"/>
</dbReference>
<dbReference type="EMBL" id="LNZC01000012">
    <property type="protein sequence ID" value="KTD79770.1"/>
    <property type="molecule type" value="Genomic_DNA"/>
</dbReference>
<evidence type="ECO:0000313" key="11">
    <source>
        <dbReference type="Proteomes" id="UP000054662"/>
    </source>
</evidence>
<dbReference type="SUPFAM" id="SSF110111">
    <property type="entry name" value="Ctag/Cox11"/>
    <property type="match status" value="1"/>
</dbReference>
<keyword evidence="11" id="KW-1185">Reference proteome</keyword>
<dbReference type="AlphaFoldDB" id="A0A0W1AEM0"/>
<protein>
    <recommendedName>
        <fullName evidence="4">Cytochrome c oxidase assembly protein CtaG</fullName>
    </recommendedName>
</protein>
<dbReference type="GO" id="GO:0005886">
    <property type="term" value="C:plasma membrane"/>
    <property type="evidence" value="ECO:0007669"/>
    <property type="project" value="UniProtKB-SubCell"/>
</dbReference>
<organism evidence="10 11">
    <name type="scientific">Legionella worsleiensis</name>
    <dbReference type="NCBI Taxonomy" id="45076"/>
    <lineage>
        <taxon>Bacteria</taxon>
        <taxon>Pseudomonadati</taxon>
        <taxon>Pseudomonadota</taxon>
        <taxon>Gammaproteobacteria</taxon>
        <taxon>Legionellales</taxon>
        <taxon>Legionellaceae</taxon>
        <taxon>Legionella</taxon>
    </lineage>
</organism>
<dbReference type="STRING" id="45076.Lwor_1284"/>
<dbReference type="Proteomes" id="UP000054662">
    <property type="component" value="Unassembled WGS sequence"/>
</dbReference>
<comment type="subcellular location">
    <subcellularLocation>
        <location evidence="2">Cell inner membrane</location>
        <topology evidence="2">Single-pass type II membrane protein</topology>
        <orientation evidence="2">Periplasmic side</orientation>
    </subcellularLocation>
</comment>
<evidence type="ECO:0000256" key="1">
    <source>
        <dbReference type="ARBA" id="ARBA00004007"/>
    </source>
</evidence>
<gene>
    <name evidence="10" type="primary">ctaG</name>
    <name evidence="10" type="ORF">Lwor_1284</name>
</gene>
<comment type="similarity">
    <text evidence="3">Belongs to the COX11/CtaG family.</text>
</comment>
<proteinExistence type="inferred from homology"/>
<dbReference type="GO" id="GO:0005507">
    <property type="term" value="F:copper ion binding"/>
    <property type="evidence" value="ECO:0007669"/>
    <property type="project" value="InterPro"/>
</dbReference>
<keyword evidence="8" id="KW-0186">Copper</keyword>
<comment type="function">
    <text evidence="1">Exerts its effect at some terminal stage of cytochrome c oxidase synthesis, probably by being involved in the insertion of the copper B into subunit I.</text>
</comment>
<evidence type="ECO:0000256" key="9">
    <source>
        <dbReference type="ARBA" id="ARBA00023136"/>
    </source>
</evidence>
<keyword evidence="5" id="KW-0812">Transmembrane</keyword>
<evidence type="ECO:0000256" key="7">
    <source>
        <dbReference type="ARBA" id="ARBA00022989"/>
    </source>
</evidence>
<dbReference type="OrthoDB" id="9804841at2"/>
<evidence type="ECO:0000256" key="8">
    <source>
        <dbReference type="ARBA" id="ARBA00023008"/>
    </source>
</evidence>
<evidence type="ECO:0000256" key="4">
    <source>
        <dbReference type="ARBA" id="ARBA00015384"/>
    </source>
</evidence>
<keyword evidence="6" id="KW-0735">Signal-anchor</keyword>
<dbReference type="PATRIC" id="fig|45076.6.peg.1403"/>
<dbReference type="NCBIfam" id="NF003465">
    <property type="entry name" value="PRK05089.1"/>
    <property type="match status" value="1"/>
</dbReference>
<comment type="caution">
    <text evidence="10">The sequence shown here is derived from an EMBL/GenBank/DDBJ whole genome shotgun (WGS) entry which is preliminary data.</text>
</comment>
<dbReference type="PIRSF" id="PIRSF005413">
    <property type="entry name" value="COX11"/>
    <property type="match status" value="1"/>
</dbReference>
<evidence type="ECO:0000256" key="2">
    <source>
        <dbReference type="ARBA" id="ARBA00004382"/>
    </source>
</evidence>
<keyword evidence="7" id="KW-1133">Transmembrane helix</keyword>
<accession>A0A0W1AEM0</accession>
<keyword evidence="9" id="KW-0472">Membrane</keyword>